<protein>
    <submittedName>
        <fullName evidence="1">Uncharacterized protein</fullName>
    </submittedName>
</protein>
<gene>
    <name evidence="1" type="ORF">Amal_03823</name>
</gene>
<dbReference type="EMBL" id="LVHD01000171">
    <property type="protein sequence ID" value="OAG75012.1"/>
    <property type="molecule type" value="Genomic_DNA"/>
</dbReference>
<dbReference type="Proteomes" id="UP000077349">
    <property type="component" value="Unassembled WGS sequence"/>
</dbReference>
<accession>A0A177G3X9</accession>
<name>A0A177G3X9_9PROT</name>
<comment type="caution">
    <text evidence="1">The sequence shown here is derived from an EMBL/GenBank/DDBJ whole genome shotgun (WGS) entry which is preliminary data.</text>
</comment>
<evidence type="ECO:0000313" key="2">
    <source>
        <dbReference type="Proteomes" id="UP000077349"/>
    </source>
</evidence>
<proteinExistence type="predicted"/>
<dbReference type="AlphaFoldDB" id="A0A177G3X9"/>
<organism evidence="1 2">
    <name type="scientific">Acetobacter malorum</name>
    <dbReference type="NCBI Taxonomy" id="178901"/>
    <lineage>
        <taxon>Bacteria</taxon>
        <taxon>Pseudomonadati</taxon>
        <taxon>Pseudomonadota</taxon>
        <taxon>Alphaproteobacteria</taxon>
        <taxon>Acetobacterales</taxon>
        <taxon>Acetobacteraceae</taxon>
        <taxon>Acetobacter</taxon>
    </lineage>
</organism>
<dbReference type="STRING" id="178901.AmDm5_1798"/>
<sequence>MKGAENKAAAIYQYQVGCICVGHETLAGQGRNR</sequence>
<reference evidence="1 2" key="1">
    <citation type="submission" date="2016-03" db="EMBL/GenBank/DDBJ databases">
        <title>Draft genome sequence of Acetobacter malorum CECT 7742, a strain isolated from strawberry vinegar.</title>
        <authorList>
            <person name="Sainz F."/>
            <person name="Mas A."/>
            <person name="Torija M.J."/>
        </authorList>
    </citation>
    <scope>NUCLEOTIDE SEQUENCE [LARGE SCALE GENOMIC DNA]</scope>
    <source>
        <strain evidence="1 2">CECT 7742</strain>
    </source>
</reference>
<evidence type="ECO:0000313" key="1">
    <source>
        <dbReference type="EMBL" id="OAG75012.1"/>
    </source>
</evidence>